<feature type="region of interest" description="Disordered" evidence="1">
    <location>
        <begin position="277"/>
        <end position="303"/>
    </location>
</feature>
<organism evidence="2 3">
    <name type="scientific">Ilyodon furcidens</name>
    <name type="common">goldbreast splitfin</name>
    <dbReference type="NCBI Taxonomy" id="33524"/>
    <lineage>
        <taxon>Eukaryota</taxon>
        <taxon>Metazoa</taxon>
        <taxon>Chordata</taxon>
        <taxon>Craniata</taxon>
        <taxon>Vertebrata</taxon>
        <taxon>Euteleostomi</taxon>
        <taxon>Actinopterygii</taxon>
        <taxon>Neopterygii</taxon>
        <taxon>Teleostei</taxon>
        <taxon>Neoteleostei</taxon>
        <taxon>Acanthomorphata</taxon>
        <taxon>Ovalentaria</taxon>
        <taxon>Atherinomorphae</taxon>
        <taxon>Cyprinodontiformes</taxon>
        <taxon>Goodeidae</taxon>
        <taxon>Ilyodon</taxon>
    </lineage>
</organism>
<comment type="caution">
    <text evidence="2">The sequence shown here is derived from an EMBL/GenBank/DDBJ whole genome shotgun (WGS) entry which is preliminary data.</text>
</comment>
<evidence type="ECO:0000313" key="3">
    <source>
        <dbReference type="Proteomes" id="UP001482620"/>
    </source>
</evidence>
<sequence length="377" mass="43289">MHSKKQSTTTGIKDRRPDVFSQEMDPESTQSRTSCFHTVTWFDKSMENKPCSPINFDSIKSDLDRLFKNLRRFYESEQTLNNRIQNMTTSVEARSFVRKLTYKIYFHLIYIYKCQQPVSTDNKSVCPRCSVEMAKTEGEPNRNIASEKLYAAAKVMSENFLNQFFRRMSKPRDMSNSQELHTAVKELQKEVLNMPMLPEGQNLLSTVYQDDMSKLPSLTPVKPFREDGQIPQITGTVFEDGNISSSATTTLKNRGIYTGKCRTVPKHVSFDCDCLERKESDSKEDSPPKFAPKRPLNSLEDSNTIKEEDRQLELWHPSPNCALKGRGIQTWSDKSFWTSENSNTEGGEGELSLHQPFCLTCNRCLQTNTPMNPKNSY</sequence>
<feature type="region of interest" description="Disordered" evidence="1">
    <location>
        <begin position="1"/>
        <end position="27"/>
    </location>
</feature>
<feature type="compositionally biased region" description="Polar residues" evidence="1">
    <location>
        <begin position="1"/>
        <end position="11"/>
    </location>
</feature>
<dbReference type="EMBL" id="JAHRIQ010076209">
    <property type="protein sequence ID" value="MEQ2246158.1"/>
    <property type="molecule type" value="Genomic_DNA"/>
</dbReference>
<dbReference type="Proteomes" id="UP001482620">
    <property type="component" value="Unassembled WGS sequence"/>
</dbReference>
<reference evidence="2 3" key="1">
    <citation type="submission" date="2021-06" db="EMBL/GenBank/DDBJ databases">
        <authorList>
            <person name="Palmer J.M."/>
        </authorList>
    </citation>
    <scope>NUCLEOTIDE SEQUENCE [LARGE SCALE GENOMIC DNA]</scope>
    <source>
        <strain evidence="3">if_2019</strain>
        <tissue evidence="2">Muscle</tissue>
    </source>
</reference>
<feature type="compositionally biased region" description="Basic and acidic residues" evidence="1">
    <location>
        <begin position="277"/>
        <end position="287"/>
    </location>
</feature>
<proteinExistence type="predicted"/>
<accession>A0ABV0UQG4</accession>
<evidence type="ECO:0000256" key="1">
    <source>
        <dbReference type="SAM" id="MobiDB-lite"/>
    </source>
</evidence>
<keyword evidence="3" id="KW-1185">Reference proteome</keyword>
<gene>
    <name evidence="2" type="ORF">ILYODFUR_035348</name>
</gene>
<evidence type="ECO:0000313" key="2">
    <source>
        <dbReference type="EMBL" id="MEQ2246158.1"/>
    </source>
</evidence>
<protein>
    <submittedName>
        <fullName evidence="2">Uncharacterized protein</fullName>
    </submittedName>
</protein>
<name>A0ABV0UQG4_9TELE</name>